<feature type="chain" id="PRO_5042121015" evidence="2">
    <location>
        <begin position="16"/>
        <end position="646"/>
    </location>
</feature>
<feature type="region of interest" description="Disordered" evidence="1">
    <location>
        <begin position="374"/>
        <end position="400"/>
    </location>
</feature>
<evidence type="ECO:0000313" key="4">
    <source>
        <dbReference type="WBParaSite" id="MBELARI_LOCUS843"/>
    </source>
</evidence>
<reference evidence="4" key="1">
    <citation type="submission" date="2024-02" db="UniProtKB">
        <authorList>
            <consortium name="WormBaseParasite"/>
        </authorList>
    </citation>
    <scope>IDENTIFICATION</scope>
</reference>
<evidence type="ECO:0000256" key="1">
    <source>
        <dbReference type="SAM" id="MobiDB-lite"/>
    </source>
</evidence>
<dbReference type="WBParaSite" id="MBELARI_LOCUS843">
    <property type="protein sequence ID" value="MBELARI_LOCUS843"/>
    <property type="gene ID" value="MBELARI_LOCUS843"/>
</dbReference>
<protein>
    <submittedName>
        <fullName evidence="4">Uncharacterized protein</fullName>
    </submittedName>
</protein>
<keyword evidence="2" id="KW-0732">Signal</keyword>
<feature type="compositionally biased region" description="Low complexity" evidence="1">
    <location>
        <begin position="374"/>
        <end position="394"/>
    </location>
</feature>
<organism evidence="3 4">
    <name type="scientific">Mesorhabditis belari</name>
    <dbReference type="NCBI Taxonomy" id="2138241"/>
    <lineage>
        <taxon>Eukaryota</taxon>
        <taxon>Metazoa</taxon>
        <taxon>Ecdysozoa</taxon>
        <taxon>Nematoda</taxon>
        <taxon>Chromadorea</taxon>
        <taxon>Rhabditida</taxon>
        <taxon>Rhabditina</taxon>
        <taxon>Rhabditomorpha</taxon>
        <taxon>Rhabditoidea</taxon>
        <taxon>Rhabditidae</taxon>
        <taxon>Mesorhabditinae</taxon>
        <taxon>Mesorhabditis</taxon>
    </lineage>
</organism>
<evidence type="ECO:0000256" key="2">
    <source>
        <dbReference type="SAM" id="SignalP"/>
    </source>
</evidence>
<proteinExistence type="predicted"/>
<name>A0AAF3FQP6_9BILA</name>
<keyword evidence="3" id="KW-1185">Reference proteome</keyword>
<dbReference type="AlphaFoldDB" id="A0AAF3FQP6"/>
<feature type="signal peptide" evidence="2">
    <location>
        <begin position="1"/>
        <end position="15"/>
    </location>
</feature>
<evidence type="ECO:0000313" key="3">
    <source>
        <dbReference type="Proteomes" id="UP000887575"/>
    </source>
</evidence>
<dbReference type="Proteomes" id="UP000887575">
    <property type="component" value="Unassembled WGS sequence"/>
</dbReference>
<accession>A0AAF3FQP6</accession>
<feature type="region of interest" description="Disordered" evidence="1">
    <location>
        <begin position="620"/>
        <end position="646"/>
    </location>
</feature>
<sequence length="646" mass="71448">MLLLVFVLLPGLIFADRQITLTNDSASYVAYGEKLLNYQTLTVSLNCPDCQIYVEFEVSDVNNTIFSFTSPTQNYTYDQVTSSVWFIIPGPISLLTSLGVDGTTPTFLASFRLWNGVNGETDWQPTNLQLIPGQNGAMNTVPLENGIRSVTLVMGRASYANVKLFAPTVSPNCSISVLAGHIPSYSARDRLKIYEFTNDNIPMYQSSYVRTSAFTLLIQENCTARIMYSVLDKATIIVDSYKPSNGFSMSYEYLEPFGETENFTESMGHTGISLNETYPFLPIVFTVKDAMLSNGGYLNFQTTDYSGNQMAASNVSTSISGYILGDMWGQTFKIIWNPSTTQQKKGYLVWYTIRNETMSTTTSTVQSSIGTTTTTTMSTTTTTMRTASTSNVTTQTPATVPSSANTAMTVSITIPISPVTSNETTPTALPSFDFSFRSSQMAQRVLLALFCLAVGIYAAKSSKNLSLDSDSGEDLPGDALCKYWKSVKEVNNETFPLIPEKGREKLRKDLPKIRKYYCSGKTVDVLNEVIPILDRCNKTVLEETWNVTCFQPNWLDMIVDCREVAAYFNCRASYGGAVCGGAKEIIAFAKYFNVQFSFPSGDVCRDELISVMQKVEKVWSDKEEETPKPSNGTVSLQPPKALKKKN</sequence>